<keyword evidence="3" id="KW-1185">Reference proteome</keyword>
<dbReference type="AlphaFoldDB" id="A0A200QGS2"/>
<evidence type="ECO:0000313" key="3">
    <source>
        <dbReference type="Proteomes" id="UP000195402"/>
    </source>
</evidence>
<name>A0A200QGS2_MACCD</name>
<feature type="region of interest" description="Disordered" evidence="1">
    <location>
        <begin position="194"/>
        <end position="213"/>
    </location>
</feature>
<reference evidence="2 3" key="1">
    <citation type="journal article" date="2017" name="Mol. Plant">
        <title>The Genome of Medicinal Plant Macleaya cordata Provides New Insights into Benzylisoquinoline Alkaloids Metabolism.</title>
        <authorList>
            <person name="Liu X."/>
            <person name="Liu Y."/>
            <person name="Huang P."/>
            <person name="Ma Y."/>
            <person name="Qing Z."/>
            <person name="Tang Q."/>
            <person name="Cao H."/>
            <person name="Cheng P."/>
            <person name="Zheng Y."/>
            <person name="Yuan Z."/>
            <person name="Zhou Y."/>
            <person name="Liu J."/>
            <person name="Tang Z."/>
            <person name="Zhuo Y."/>
            <person name="Zhang Y."/>
            <person name="Yu L."/>
            <person name="Huang J."/>
            <person name="Yang P."/>
            <person name="Peng Q."/>
            <person name="Zhang J."/>
            <person name="Jiang W."/>
            <person name="Zhang Z."/>
            <person name="Lin K."/>
            <person name="Ro D.K."/>
            <person name="Chen X."/>
            <person name="Xiong X."/>
            <person name="Shang Y."/>
            <person name="Huang S."/>
            <person name="Zeng J."/>
        </authorList>
    </citation>
    <scope>NUCLEOTIDE SEQUENCE [LARGE SCALE GENOMIC DNA]</scope>
    <source>
        <strain evidence="3">cv. BLH2017</strain>
        <tissue evidence="2">Root</tissue>
    </source>
</reference>
<evidence type="ECO:0000256" key="1">
    <source>
        <dbReference type="SAM" id="MobiDB-lite"/>
    </source>
</evidence>
<comment type="caution">
    <text evidence="2">The sequence shown here is derived from an EMBL/GenBank/DDBJ whole genome shotgun (WGS) entry which is preliminary data.</text>
</comment>
<dbReference type="OrthoDB" id="6105938at2759"/>
<organism evidence="2 3">
    <name type="scientific">Macleaya cordata</name>
    <name type="common">Five-seeded plume-poppy</name>
    <name type="synonym">Bocconia cordata</name>
    <dbReference type="NCBI Taxonomy" id="56857"/>
    <lineage>
        <taxon>Eukaryota</taxon>
        <taxon>Viridiplantae</taxon>
        <taxon>Streptophyta</taxon>
        <taxon>Embryophyta</taxon>
        <taxon>Tracheophyta</taxon>
        <taxon>Spermatophyta</taxon>
        <taxon>Magnoliopsida</taxon>
        <taxon>Ranunculales</taxon>
        <taxon>Papaveraceae</taxon>
        <taxon>Papaveroideae</taxon>
        <taxon>Macleaya</taxon>
    </lineage>
</organism>
<accession>A0A200QGS2</accession>
<dbReference type="STRING" id="56857.A0A200QGS2"/>
<dbReference type="InParanoid" id="A0A200QGS2"/>
<dbReference type="EMBL" id="MVGT01002051">
    <property type="protein sequence ID" value="OVA09700.1"/>
    <property type="molecule type" value="Genomic_DNA"/>
</dbReference>
<proteinExistence type="predicted"/>
<evidence type="ECO:0000313" key="2">
    <source>
        <dbReference type="EMBL" id="OVA09700.1"/>
    </source>
</evidence>
<protein>
    <submittedName>
        <fullName evidence="2">Uncharacterized protein</fullName>
    </submittedName>
</protein>
<gene>
    <name evidence="2" type="ORF">BVC80_9101g238</name>
</gene>
<sequence>MQSSRSNKRDTLQDLELRLGPSDPPKGHMLARNCGRAFPNLITIDDDEDDDVIMYSQSPRSSSRAMQLFPISSSWVPIVTEEDLELRLGFGAHSRAAGHDAEGRGEPSQTWRCIKLYGNRFFLYTSLNGPYGEKAGDDFDEVWTGFFEQQEVQYRGGGCKAKMHDLHGYYEGGDIHFVWACVLQILHRQCHSGPEQVPRMPEGAHDEQYPPHLSSRSHFLTTVIPTL</sequence>
<dbReference type="Proteomes" id="UP000195402">
    <property type="component" value="Unassembled WGS sequence"/>
</dbReference>